<evidence type="ECO:0000256" key="1">
    <source>
        <dbReference type="SAM" id="MobiDB-lite"/>
    </source>
</evidence>
<organism evidence="2">
    <name type="scientific">Clastoptera arizonana</name>
    <name type="common">Arizona spittle bug</name>
    <dbReference type="NCBI Taxonomy" id="38151"/>
    <lineage>
        <taxon>Eukaryota</taxon>
        <taxon>Metazoa</taxon>
        <taxon>Ecdysozoa</taxon>
        <taxon>Arthropoda</taxon>
        <taxon>Hexapoda</taxon>
        <taxon>Insecta</taxon>
        <taxon>Pterygota</taxon>
        <taxon>Neoptera</taxon>
        <taxon>Paraneoptera</taxon>
        <taxon>Hemiptera</taxon>
        <taxon>Auchenorrhyncha</taxon>
        <taxon>Cercopoidea</taxon>
        <taxon>Clastopteridae</taxon>
        <taxon>Clastoptera</taxon>
    </lineage>
</organism>
<feature type="region of interest" description="Disordered" evidence="1">
    <location>
        <begin position="1"/>
        <end position="38"/>
    </location>
</feature>
<dbReference type="AlphaFoldDB" id="A0A1B6C191"/>
<sequence length="105" mass="11584">NKPPAAPPAIRVPPPVIPRSKPPPPPTPPRSPKPVTTTTTNFQELTDIQTNSNVKVPPTKNAHKDLLNTFSQDISSDLQTYMRRYSQGHINEDALKLPPPRPQVP</sequence>
<feature type="non-terminal residue" evidence="2">
    <location>
        <position position="105"/>
    </location>
</feature>
<feature type="non-terminal residue" evidence="2">
    <location>
        <position position="1"/>
    </location>
</feature>
<evidence type="ECO:0000313" key="2">
    <source>
        <dbReference type="EMBL" id="JAS07005.1"/>
    </source>
</evidence>
<feature type="compositionally biased region" description="Pro residues" evidence="1">
    <location>
        <begin position="1"/>
        <end position="32"/>
    </location>
</feature>
<gene>
    <name evidence="2" type="ORF">g.45074</name>
</gene>
<accession>A0A1B6C191</accession>
<dbReference type="EMBL" id="GEDC01030293">
    <property type="protein sequence ID" value="JAS07005.1"/>
    <property type="molecule type" value="Transcribed_RNA"/>
</dbReference>
<reference evidence="2" key="1">
    <citation type="submission" date="2015-12" db="EMBL/GenBank/DDBJ databases">
        <title>De novo transcriptome assembly of four potential Pierce s Disease insect vectors from Arizona vineyards.</title>
        <authorList>
            <person name="Tassone E.E."/>
        </authorList>
    </citation>
    <scope>NUCLEOTIDE SEQUENCE</scope>
</reference>
<proteinExistence type="predicted"/>
<protein>
    <submittedName>
        <fullName evidence="2">Uncharacterized protein</fullName>
    </submittedName>
</protein>
<name>A0A1B6C191_9HEMI</name>